<accession>A0A2I0L9G5</accession>
<dbReference type="STRING" id="22663.A0A2I0L9G5"/>
<gene>
    <name evidence="3" type="ORF">CRG98_002742</name>
</gene>
<dbReference type="PANTHER" id="PTHR36760:SF1">
    <property type="entry name" value="ACIDIC LEUCINE-RICH NUCLEAR PHOSPHOPROTEIN 32 FAMILY B PROTEIN"/>
    <property type="match status" value="1"/>
</dbReference>
<keyword evidence="4" id="KW-1185">Reference proteome</keyword>
<proteinExistence type="predicted"/>
<dbReference type="Proteomes" id="UP000233551">
    <property type="component" value="Unassembled WGS sequence"/>
</dbReference>
<feature type="compositionally biased region" description="Acidic residues" evidence="1">
    <location>
        <begin position="281"/>
        <end position="295"/>
    </location>
</feature>
<feature type="transmembrane region" description="Helical" evidence="2">
    <location>
        <begin position="378"/>
        <end position="397"/>
    </location>
</feature>
<keyword evidence="2" id="KW-1133">Transmembrane helix</keyword>
<feature type="region of interest" description="Disordered" evidence="1">
    <location>
        <begin position="262"/>
        <end position="295"/>
    </location>
</feature>
<feature type="transmembrane region" description="Helical" evidence="2">
    <location>
        <begin position="20"/>
        <end position="46"/>
    </location>
</feature>
<evidence type="ECO:0000256" key="1">
    <source>
        <dbReference type="SAM" id="MobiDB-lite"/>
    </source>
</evidence>
<evidence type="ECO:0000313" key="4">
    <source>
        <dbReference type="Proteomes" id="UP000233551"/>
    </source>
</evidence>
<evidence type="ECO:0000256" key="2">
    <source>
        <dbReference type="SAM" id="Phobius"/>
    </source>
</evidence>
<dbReference type="PANTHER" id="PTHR36760">
    <property type="entry name" value="ACIDIC LEUCINE-RICH NUCLEAR PHOSPHOPROTEIN 32 FAMILY B PROTEIN"/>
    <property type="match status" value="1"/>
</dbReference>
<dbReference type="AlphaFoldDB" id="A0A2I0L9G5"/>
<keyword evidence="2" id="KW-0812">Transmembrane</keyword>
<comment type="caution">
    <text evidence="3">The sequence shown here is derived from an EMBL/GenBank/DDBJ whole genome shotgun (WGS) entry which is preliminary data.</text>
</comment>
<organism evidence="3 4">
    <name type="scientific">Punica granatum</name>
    <name type="common">Pomegranate</name>
    <dbReference type="NCBI Taxonomy" id="22663"/>
    <lineage>
        <taxon>Eukaryota</taxon>
        <taxon>Viridiplantae</taxon>
        <taxon>Streptophyta</taxon>
        <taxon>Embryophyta</taxon>
        <taxon>Tracheophyta</taxon>
        <taxon>Spermatophyta</taxon>
        <taxon>Magnoliopsida</taxon>
        <taxon>eudicotyledons</taxon>
        <taxon>Gunneridae</taxon>
        <taxon>Pentapetalae</taxon>
        <taxon>rosids</taxon>
        <taxon>malvids</taxon>
        <taxon>Myrtales</taxon>
        <taxon>Lythraceae</taxon>
        <taxon>Punica</taxon>
    </lineage>
</organism>
<keyword evidence="2" id="KW-0472">Membrane</keyword>
<evidence type="ECO:0000313" key="3">
    <source>
        <dbReference type="EMBL" id="PKI76756.1"/>
    </source>
</evidence>
<protein>
    <submittedName>
        <fullName evidence="3">Uncharacterized protein</fullName>
    </submittedName>
</protein>
<sequence>MPESPMLSPAKKYAFHRWFGVFVSNFIFFCSFPVTQPLYFCYFLFFSPYIVKLLSFLSPLFITTSLVLISTLAFFLAGACPGLSEELELYKVLFETSEVAGVLETGDQETVDKFLIHGTTTDTADEDLAATREEALFQEKEEFGEINAFHVKEGQEVKPHGTVSKKVVNVDGGQREESNAEVPNIITPRRQGSRKFSLSVDNIELRGEISTGLGSFGSMRKEKEWRRTLACKLFEERHNGEGGEEGMDLLWEKYEDDMSRARRKERKKKGDPIPEVKPELQPDEEDEDKEEEDVNEDRMCCLQALKFSAGKMNLGLGRPNIMRISTALRGMGWLHNASWHKKGKCPLKILTMSGLTNPKFIFPARNFRACKQHICSSITFPLILVLIFCRSGFTLGMRSPFFFLSLRQAQLVSPSYMFIGKVIEHFQC</sequence>
<reference evidence="3 4" key="1">
    <citation type="submission" date="2017-11" db="EMBL/GenBank/DDBJ databases">
        <title>De-novo sequencing of pomegranate (Punica granatum L.) genome.</title>
        <authorList>
            <person name="Akparov Z."/>
            <person name="Amiraslanov A."/>
            <person name="Hajiyeva S."/>
            <person name="Abbasov M."/>
            <person name="Kaur K."/>
            <person name="Hamwieh A."/>
            <person name="Solovyev V."/>
            <person name="Salamov A."/>
            <person name="Braich B."/>
            <person name="Kosarev P."/>
            <person name="Mahmoud A."/>
            <person name="Hajiyev E."/>
            <person name="Babayeva S."/>
            <person name="Izzatullayeva V."/>
            <person name="Mammadov A."/>
            <person name="Mammadov A."/>
            <person name="Sharifova S."/>
            <person name="Ojaghi J."/>
            <person name="Eynullazada K."/>
            <person name="Bayramov B."/>
            <person name="Abdulazimova A."/>
            <person name="Shahmuradov I."/>
        </authorList>
    </citation>
    <scope>NUCLEOTIDE SEQUENCE [LARGE SCALE GENOMIC DNA]</scope>
    <source>
        <strain evidence="4">cv. AG2017</strain>
        <tissue evidence="3">Leaf</tissue>
    </source>
</reference>
<feature type="transmembrane region" description="Helical" evidence="2">
    <location>
        <begin position="53"/>
        <end position="77"/>
    </location>
</feature>
<feature type="compositionally biased region" description="Basic and acidic residues" evidence="1">
    <location>
        <begin position="268"/>
        <end position="280"/>
    </location>
</feature>
<dbReference type="EMBL" id="PGOL01000108">
    <property type="protein sequence ID" value="PKI76756.1"/>
    <property type="molecule type" value="Genomic_DNA"/>
</dbReference>
<name>A0A2I0L9G5_PUNGR</name>